<name>A0ABY5YYP5_9ACTN</name>
<dbReference type="InterPro" id="IPR050631">
    <property type="entry name" value="PheA/TfdB_FAD_monoxygenase"/>
</dbReference>
<dbReference type="PRINTS" id="PR00420">
    <property type="entry name" value="RNGMNOXGNASE"/>
</dbReference>
<dbReference type="Gene3D" id="3.50.50.60">
    <property type="entry name" value="FAD/NAD(P)-binding domain"/>
    <property type="match status" value="1"/>
</dbReference>
<evidence type="ECO:0000313" key="4">
    <source>
        <dbReference type="EMBL" id="UWZ34516.1"/>
    </source>
</evidence>
<evidence type="ECO:0000313" key="5">
    <source>
        <dbReference type="Proteomes" id="UP001058271"/>
    </source>
</evidence>
<reference evidence="4" key="1">
    <citation type="submission" date="2021-04" db="EMBL/GenBank/DDBJ databases">
        <title>Biosynthetic gene clusters of Dactylosporangioum roseum.</title>
        <authorList>
            <person name="Hartkoorn R.C."/>
            <person name="Beaudoing E."/>
            <person name="Hot D."/>
            <person name="Moureu S."/>
        </authorList>
    </citation>
    <scope>NUCLEOTIDE SEQUENCE</scope>
    <source>
        <strain evidence="4">NRRL B-16295</strain>
    </source>
</reference>
<keyword evidence="2" id="KW-0520">NAD</keyword>
<dbReference type="Pfam" id="PF01494">
    <property type="entry name" value="FAD_binding_3"/>
    <property type="match status" value="1"/>
</dbReference>
<dbReference type="SUPFAM" id="SSF51905">
    <property type="entry name" value="FAD/NAD(P)-binding domain"/>
    <property type="match status" value="1"/>
</dbReference>
<dbReference type="Proteomes" id="UP001058271">
    <property type="component" value="Chromosome"/>
</dbReference>
<dbReference type="InterPro" id="IPR002938">
    <property type="entry name" value="FAD-bd"/>
</dbReference>
<evidence type="ECO:0000256" key="1">
    <source>
        <dbReference type="ARBA" id="ARBA00023002"/>
    </source>
</evidence>
<evidence type="ECO:0000256" key="2">
    <source>
        <dbReference type="ARBA" id="ARBA00023027"/>
    </source>
</evidence>
<dbReference type="EMBL" id="CP073721">
    <property type="protein sequence ID" value="UWZ34516.1"/>
    <property type="molecule type" value="Genomic_DNA"/>
</dbReference>
<protein>
    <submittedName>
        <fullName evidence="4">FAD-dependent oxidoreductase</fullName>
    </submittedName>
</protein>
<dbReference type="Gene3D" id="3.30.70.2450">
    <property type="match status" value="1"/>
</dbReference>
<gene>
    <name evidence="4" type="ORF">Drose_25225</name>
</gene>
<proteinExistence type="predicted"/>
<evidence type="ECO:0000259" key="3">
    <source>
        <dbReference type="Pfam" id="PF01494"/>
    </source>
</evidence>
<dbReference type="RefSeq" id="WP_260723837.1">
    <property type="nucleotide sequence ID" value="NZ_BAAABS010000011.1"/>
</dbReference>
<organism evidence="4 5">
    <name type="scientific">Dactylosporangium roseum</name>
    <dbReference type="NCBI Taxonomy" id="47989"/>
    <lineage>
        <taxon>Bacteria</taxon>
        <taxon>Bacillati</taxon>
        <taxon>Actinomycetota</taxon>
        <taxon>Actinomycetes</taxon>
        <taxon>Micromonosporales</taxon>
        <taxon>Micromonosporaceae</taxon>
        <taxon>Dactylosporangium</taxon>
    </lineage>
</organism>
<dbReference type="InterPro" id="IPR036188">
    <property type="entry name" value="FAD/NAD-bd_sf"/>
</dbReference>
<accession>A0ABY5YYP5</accession>
<dbReference type="PANTHER" id="PTHR43476">
    <property type="entry name" value="3-(3-HYDROXY-PHENYL)PROPIONATE/3-HYDROXYCINNAMIC ACID HYDROXYLASE"/>
    <property type="match status" value="1"/>
</dbReference>
<keyword evidence="5" id="KW-1185">Reference proteome</keyword>
<dbReference type="PANTHER" id="PTHR43476:SF4">
    <property type="entry name" value="BLR0106 PROTEIN"/>
    <property type="match status" value="1"/>
</dbReference>
<keyword evidence="1" id="KW-0560">Oxidoreductase</keyword>
<feature type="domain" description="FAD-binding" evidence="3">
    <location>
        <begin position="10"/>
        <end position="352"/>
    </location>
</feature>
<sequence>MSSINGGLDAAVAVVGAGPVGMFAALALARRGIEVTLVEQGPDEVRSEWRGSTVHPPTVDMLDELGLAGPVLREAVRVHELTFRDLELETAATFDYSLLEGLTAHPYRLQYEQYKLVRQLRDALAEEARVDVSFDSAVVGLRQDRDRVELDVDTAQGRRVVRSAWLVGADGAHSAVRRLLAVGFPGFTYDFMSLVAATPFPFERHVAGLGPVCYWSGPHGRFSLIRTPDTWRTALSTRTRAEEHDERIQQPHPEFVADVELLLKGAVPAAEIELTQHQLYRSHQRVADAFRVGRVLLAGDAAHLSSTTGGMGLNSGIHDARALAVALASDAPDVGASVYAERRRDVATRVVQPATTANRQSVDALDLEQRGARLEQLAALAASPEAARSYLVGASMIGVEH</sequence>